<name>A0A0D6B2Q8_RHOSU</name>
<dbReference type="Gene3D" id="3.50.50.60">
    <property type="entry name" value="FAD/NAD(P)-binding domain"/>
    <property type="match status" value="3"/>
</dbReference>
<evidence type="ECO:0000256" key="2">
    <source>
        <dbReference type="SAM" id="MobiDB-lite"/>
    </source>
</evidence>
<dbReference type="AlphaFoldDB" id="A0A0D6B2Q8"/>
<dbReference type="InterPro" id="IPR036188">
    <property type="entry name" value="FAD/NAD-bd_sf"/>
</dbReference>
<evidence type="ECO:0000313" key="5">
    <source>
        <dbReference type="Proteomes" id="UP000064912"/>
    </source>
</evidence>
<evidence type="ECO:0000256" key="1">
    <source>
        <dbReference type="ARBA" id="ARBA00023002"/>
    </source>
</evidence>
<reference evidence="4 5" key="1">
    <citation type="submission" date="2015-02" db="EMBL/GenBank/DDBJ databases">
        <title>Genome sequene of Rhodovulum sulfidophilum DSM 2351.</title>
        <authorList>
            <person name="Nagao N."/>
        </authorList>
    </citation>
    <scope>NUCLEOTIDE SEQUENCE [LARGE SCALE GENOMIC DNA]</scope>
    <source>
        <strain evidence="4 5">DSM 2351</strain>
    </source>
</reference>
<dbReference type="Proteomes" id="UP000064912">
    <property type="component" value="Chromosome"/>
</dbReference>
<dbReference type="PANTHER" id="PTHR42949:SF3">
    <property type="entry name" value="ANAEROBIC GLYCEROL-3-PHOSPHATE DEHYDROGENASE SUBUNIT B"/>
    <property type="match status" value="1"/>
</dbReference>
<feature type="domain" description="FAD/NAD(P)-binding" evidence="3">
    <location>
        <begin position="5"/>
        <end position="315"/>
    </location>
</feature>
<dbReference type="InterPro" id="IPR051691">
    <property type="entry name" value="Metab_Enz_Cyan_OpOx_G3PDH"/>
</dbReference>
<dbReference type="PATRIC" id="fig|35806.4.peg.2301"/>
<feature type="region of interest" description="Disordered" evidence="2">
    <location>
        <begin position="425"/>
        <end position="451"/>
    </location>
</feature>
<dbReference type="KEGG" id="rsu:NHU_02234"/>
<accession>A0A0D6B2Q8</accession>
<evidence type="ECO:0000259" key="3">
    <source>
        <dbReference type="Pfam" id="PF07992"/>
    </source>
</evidence>
<dbReference type="EMBL" id="AP014800">
    <property type="protein sequence ID" value="BAQ69387.1"/>
    <property type="molecule type" value="Genomic_DNA"/>
</dbReference>
<dbReference type="SUPFAM" id="SSF51905">
    <property type="entry name" value="FAD/NAD(P)-binding domain"/>
    <property type="match status" value="1"/>
</dbReference>
<dbReference type="Pfam" id="PF07992">
    <property type="entry name" value="Pyr_redox_2"/>
    <property type="match status" value="1"/>
</dbReference>
<organism evidence="4 5">
    <name type="scientific">Rhodovulum sulfidophilum</name>
    <name type="common">Rhodobacter sulfidophilus</name>
    <dbReference type="NCBI Taxonomy" id="35806"/>
    <lineage>
        <taxon>Bacteria</taxon>
        <taxon>Pseudomonadati</taxon>
        <taxon>Pseudomonadota</taxon>
        <taxon>Alphaproteobacteria</taxon>
        <taxon>Rhodobacterales</taxon>
        <taxon>Paracoccaceae</taxon>
        <taxon>Rhodovulum</taxon>
    </lineage>
</organism>
<dbReference type="eggNOG" id="COG0446">
    <property type="taxonomic scope" value="Bacteria"/>
</dbReference>
<gene>
    <name evidence="4" type="ORF">NHU_02234</name>
</gene>
<sequence length="451" mass="47034">MREVDLAVVGAGPAGMAAAAEAAQAGLRVALLDAQPSPGGQVYRDIYRAGQEQEADLGAAPLEGRRLIAGLDRPGISLIGGAEVSAIEPGIAPGYRLSYRQDEAAETLQARRVLLATGGLERPMPVPGRTLPGVLTVGAGQILLRQAGLLPRRGVLLGTGPLLYLFAVQMMHAGVTPTALIETQTRGDLARAMCHLGGIFGGWSYMSEGWRMLRLLHRAGVPRITGAHEVVIEGEQRAEAVRFLRRGAQHRLPCDAVLLHHGVVPNPHPARALWLAHRWMPRQHCFTPVCDDWGEAAATEGGLEGVFVAGDGAGIVGPRAAELQGRISALRIAEILGRIDLGTRDALAAPLRRQLRRDLAVRPFLDAAYPPFAEVDGLDRDETGPGSPLPAFGTALPCGVPGILAETGESGGETVADAAGWLPVGGADDAPPDAPGAEKTATGAACHAGEA</sequence>
<dbReference type="PANTHER" id="PTHR42949">
    <property type="entry name" value="ANAEROBIC GLYCEROL-3-PHOSPHATE DEHYDROGENASE SUBUNIT B"/>
    <property type="match status" value="1"/>
</dbReference>
<dbReference type="PRINTS" id="PR00368">
    <property type="entry name" value="FADPNR"/>
</dbReference>
<keyword evidence="1" id="KW-0560">Oxidoreductase</keyword>
<evidence type="ECO:0000313" key="4">
    <source>
        <dbReference type="EMBL" id="BAQ69387.1"/>
    </source>
</evidence>
<dbReference type="InterPro" id="IPR023753">
    <property type="entry name" value="FAD/NAD-binding_dom"/>
</dbReference>
<protein>
    <recommendedName>
        <fullName evidence="3">FAD/NAD(P)-binding domain-containing protein</fullName>
    </recommendedName>
</protein>
<dbReference type="PRINTS" id="PR00469">
    <property type="entry name" value="PNDRDTASEII"/>
</dbReference>
<proteinExistence type="predicted"/>
<dbReference type="GO" id="GO:0016491">
    <property type="term" value="F:oxidoreductase activity"/>
    <property type="evidence" value="ECO:0007669"/>
    <property type="project" value="UniProtKB-KW"/>
</dbReference>